<evidence type="ECO:0000256" key="3">
    <source>
        <dbReference type="ARBA" id="ARBA00022723"/>
    </source>
</evidence>
<feature type="domain" description="Metallo-beta-lactamase" evidence="6">
    <location>
        <begin position="85"/>
        <end position="220"/>
    </location>
</feature>
<keyword evidence="5" id="KW-0862">Zinc</keyword>
<comment type="cofactor">
    <cofactor evidence="1">
        <name>Zn(2+)</name>
        <dbReference type="ChEBI" id="CHEBI:29105"/>
    </cofactor>
</comment>
<reference evidence="8" key="2">
    <citation type="submission" date="2017-12" db="EMBL/GenBank/DDBJ databases">
        <title>Genome Sequencing Reveals a Rich Biosynthetic Potential.</title>
        <authorList>
            <person name="Bertrand R.L."/>
            <person name="Abdel-Hameed M.E."/>
            <person name="Sorensen J.L."/>
        </authorList>
    </citation>
    <scope>NUCLEOTIDE SEQUENCE</scope>
</reference>
<evidence type="ECO:0000259" key="6">
    <source>
        <dbReference type="SMART" id="SM00849"/>
    </source>
</evidence>
<dbReference type="SUPFAM" id="SSF56281">
    <property type="entry name" value="Metallo-hydrolase/oxidoreductase"/>
    <property type="match status" value="1"/>
</dbReference>
<dbReference type="InterPro" id="IPR036866">
    <property type="entry name" value="RibonucZ/Hydroxyglut_hydro"/>
</dbReference>
<dbReference type="InterPro" id="IPR050662">
    <property type="entry name" value="Sec-metab_biosynth-thioest"/>
</dbReference>
<proteinExistence type="inferred from homology"/>
<dbReference type="PANTHER" id="PTHR23131">
    <property type="entry name" value="ENDORIBONUCLEASE LACTB2"/>
    <property type="match status" value="1"/>
</dbReference>
<organism evidence="7">
    <name type="scientific">Cladonia uncialis subsp. uncialis</name>
    <dbReference type="NCBI Taxonomy" id="180999"/>
    <lineage>
        <taxon>Eukaryota</taxon>
        <taxon>Fungi</taxon>
        <taxon>Dikarya</taxon>
        <taxon>Ascomycota</taxon>
        <taxon>Pezizomycotina</taxon>
        <taxon>Lecanoromycetes</taxon>
        <taxon>OSLEUM clade</taxon>
        <taxon>Lecanoromycetidae</taxon>
        <taxon>Lecanorales</taxon>
        <taxon>Lecanorineae</taxon>
        <taxon>Cladoniaceae</taxon>
        <taxon>Cladonia</taxon>
    </lineage>
</organism>
<dbReference type="AlphaFoldDB" id="A0A1Z1CE06"/>
<keyword evidence="4" id="KW-0378">Hydrolase</keyword>
<dbReference type="EMBL" id="MG777502">
    <property type="protein sequence ID" value="AUW31255.1"/>
    <property type="molecule type" value="Genomic_DNA"/>
</dbReference>
<dbReference type="PANTHER" id="PTHR23131:SF3">
    <property type="entry name" value="ATROCHRYSONE CARBOXYL ACP THIOESTERASE"/>
    <property type="match status" value="1"/>
</dbReference>
<protein>
    <submittedName>
        <fullName evidence="7">Putative metallo-beta-lactamase</fullName>
    </submittedName>
</protein>
<evidence type="ECO:0000313" key="8">
    <source>
        <dbReference type="EMBL" id="AUW31255.1"/>
    </source>
</evidence>
<evidence type="ECO:0000256" key="2">
    <source>
        <dbReference type="ARBA" id="ARBA00007749"/>
    </source>
</evidence>
<dbReference type="FunFam" id="3.60.15.10:FF:000041">
    <property type="entry name" value="Metallo-beta-lactamase domain protein"/>
    <property type="match status" value="1"/>
</dbReference>
<dbReference type="GO" id="GO:0044550">
    <property type="term" value="P:secondary metabolite biosynthetic process"/>
    <property type="evidence" value="ECO:0007669"/>
    <property type="project" value="UniProtKB-ARBA"/>
</dbReference>
<dbReference type="EMBL" id="KX264253">
    <property type="protein sequence ID" value="ANM86382.1"/>
    <property type="molecule type" value="Genomic_DNA"/>
</dbReference>
<accession>A0A1Z1CE06</accession>
<evidence type="ECO:0000256" key="4">
    <source>
        <dbReference type="ARBA" id="ARBA00022801"/>
    </source>
</evidence>
<evidence type="ECO:0000313" key="7">
    <source>
        <dbReference type="EMBL" id="ANM86382.1"/>
    </source>
</evidence>
<keyword evidence="3" id="KW-0479">Metal-binding</keyword>
<dbReference type="SMART" id="SM00849">
    <property type="entry name" value="Lactamase_B"/>
    <property type="match status" value="1"/>
</dbReference>
<reference evidence="7" key="1">
    <citation type="submission" date="2016-05" db="EMBL/GenBank/DDBJ databases">
        <title>Lichen genome sequencing reveals its rich biosynthetic potential.</title>
        <authorList>
            <person name="Bertrand R.L."/>
            <person name="Abdel-Hameed M."/>
            <person name="Sorensen J.L."/>
        </authorList>
    </citation>
    <scope>NUCLEOTIDE SEQUENCE</scope>
</reference>
<dbReference type="InterPro" id="IPR001279">
    <property type="entry name" value="Metallo-B-lactamas"/>
</dbReference>
<name>A0A1Z1CE06_CLAUC</name>
<evidence type="ECO:0000256" key="1">
    <source>
        <dbReference type="ARBA" id="ARBA00001947"/>
    </source>
</evidence>
<evidence type="ECO:0000256" key="5">
    <source>
        <dbReference type="ARBA" id="ARBA00022833"/>
    </source>
</evidence>
<dbReference type="GO" id="GO:0016787">
    <property type="term" value="F:hydrolase activity"/>
    <property type="evidence" value="ECO:0007669"/>
    <property type="project" value="UniProtKB-KW"/>
</dbReference>
<dbReference type="Pfam" id="PF00753">
    <property type="entry name" value="Lactamase_B"/>
    <property type="match status" value="1"/>
</dbReference>
<comment type="similarity">
    <text evidence="2">Belongs to the metallo-beta-lactamase superfamily.</text>
</comment>
<dbReference type="GO" id="GO:0046872">
    <property type="term" value="F:metal ion binding"/>
    <property type="evidence" value="ECO:0007669"/>
    <property type="project" value="UniProtKB-KW"/>
</dbReference>
<dbReference type="Gene3D" id="3.60.15.10">
    <property type="entry name" value="Ribonuclease Z/Hydroxyacylglutathione hydrolase-like"/>
    <property type="match status" value="1"/>
</dbReference>
<sequence length="318" mass="34388">MGEGGYIQINKSLNADAFDEYLSTQQSLLPFLPDVGRISPLVTRVLGFNPGKVSNIGVRFSELGPSHSVGQLSLLALAALTLRIPNWAQALSNILTEQNIAISHVLLTHWHGDHTGGVPDLIRLYPPLGTAIYKNAPGEGQLPINDHQIFVVEGATIQAVHSPGHSHDHMCFILREENAMFTGDNILGNDVSSGVEDLGVDMNTLTVMQKHDCVLGYPAHGVVVADLRAKIAQVIGQKVRREQKLLRKMQALWVAATNGGKRSGIGSATVEELVIATYGEGVGTVTREQILELFTDEILRKLAGDGKVGFEVVGREKR</sequence>